<evidence type="ECO:0000313" key="2">
    <source>
        <dbReference type="Proteomes" id="UP001056120"/>
    </source>
</evidence>
<reference evidence="1 2" key="2">
    <citation type="journal article" date="2022" name="Mol. Ecol. Resour.">
        <title>The genomes of chicory, endive, great burdock and yacon provide insights into Asteraceae paleo-polyploidization history and plant inulin production.</title>
        <authorList>
            <person name="Fan W."/>
            <person name="Wang S."/>
            <person name="Wang H."/>
            <person name="Wang A."/>
            <person name="Jiang F."/>
            <person name="Liu H."/>
            <person name="Zhao H."/>
            <person name="Xu D."/>
            <person name="Zhang Y."/>
        </authorList>
    </citation>
    <scope>NUCLEOTIDE SEQUENCE [LARGE SCALE GENOMIC DNA]</scope>
    <source>
        <strain evidence="2">cv. Yunnan</strain>
        <tissue evidence="1">Leaves</tissue>
    </source>
</reference>
<proteinExistence type="predicted"/>
<evidence type="ECO:0000313" key="1">
    <source>
        <dbReference type="EMBL" id="KAI3714066.1"/>
    </source>
</evidence>
<comment type="caution">
    <text evidence="1">The sequence shown here is derived from an EMBL/GenBank/DDBJ whole genome shotgun (WGS) entry which is preliminary data.</text>
</comment>
<protein>
    <submittedName>
        <fullName evidence="1">Uncharacterized protein</fullName>
    </submittedName>
</protein>
<gene>
    <name evidence="1" type="ORF">L1987_72656</name>
</gene>
<sequence length="1706" mass="192539">MRGSYYAFYERASNAFRDHPTLSKLLIVGTISGGGLVAYSDVRPFGSVYADAAQPTIKKKKVVVLGTGWAGTSFLKNLKDPSLDIQVVSPSNYFAFTPLLPSVTVGTVEARSVVEPIRNIVKKKNLDVGFKEAECFKIDTVNQKVHCKSNQKTGGNEEFTVDYDYLVIAMGARANTFNTPGVVENAHFLKEVEDALRIRRSIIDSFEKASLPSVSEDEKKRILHFVVVGGGPTGVEFAAELHDFLYEDLIKLYPDLEKYMMITLLEAGDHILNMFDKRITAFAEEKFQRDGIDVKTGSMVVKVSDKSISLKERSSGETKNLPYGMVVWSTGIGTRPVIMDFMKEIGQGNRRVMATDEWLRVEGVPNVYALGDCATINQRSVMEDISAIFSKADKNKSGKLNAEDFTEVIKDIVERYPQVELHLKSKKLKNFVELLKSNKDDAAKHATRLDIEKFKSALSEVDSKMKSHPPTAQVAAQQGEYLAKCFNRMKECDANPEGPIRFRDSGRHRFKPFRYRHLGQFAPLGGEQTAAQLPGDWVSIGYSSQWLWYSVYASKLVSWRTRIWSKSGAYCMLNISVDICLIGTRFRIDALGHFLSRTTPFTTTDGHRRPLIFTLSRTLLFIFFSSSIQIILCSSNGCFFPGSLIKLAYFSRHEDFVVNFKRKKLTKERFGVTNGKRSFPIFGGRLHFVKFETVKINECLEFIHSNQLHREGFHNSSLGKMELRRQVFTVDLLERYAAKGHGVITCMASGNDVIVLGTSTGWLIRHDFGVGDSYDIDLSAGRGDQSIHRVFVDPGGSHCIANVVGNGASDTYYMHAKWSKPRVLTKLKGLVINTVAWNRQQITEASTREVILGTDNGQLHEIAVDEKDKREKYIKFIFELSELPEAFKGLQMETASFNNGTRYYIMAVTPTRLYSFAGIGSPEAVFASYADRAVHFMELPGDIPNSELHFFIKQRRAVHFAWLSGAGIYHGGLNFGAQNRSPNGGENFVENKALLDYSKLSDGGEVIKPSSIALSEFHFLLLIGNRVKVVNRISEQIVEELYFDQTSESASKGIIGLSIDASAGLFYAYDENSIFQVSVTDEGRDMWKVYLDLKEYAAALANCSDPFQRDQVYLEQAEAAFSARDFFRAASFFAKINYALSFEEITLKFISIGEQDALRTFLLRKLDNLVKDDKFQIMMISTWATELYLDKINRLLLEDDSPEKLNSEYQSIVMEFRAFLSDSKDVLDEATTMKLLESYGRVDELVYFASLKEQHEIVIHHYIQQGEAKRALEVLRKPGVSVDLQYKFAPDLIMLDAYETVESWMTRKDLNARKLIPAMMSYSSEPHAKNETHEVIKYLEFCVHRLQNEDPGVHNLLLSLYAKKEDDSALLRFLQCKFGKGRPNSPDFFYDPKYALRLCLKEKRMRACVHIYSMMLMHEEAVALALQVDPELAMAEADKVEDDEDLRKKLWLMVAKHVVEQEKGTKRDNIRKAIAFLKETDGLLKIEDILPFFPDFALIDDFKEAICSSLEDYNQQIEKLKEEMNDATHGADNIRNDISALAQRYTVVERDEECGVCKRVILSSGADYQAARGYTTIGPMAPFYVFPCGHAFHAQCLVAHVTKCTDQNQAEYILDLQKQLTLMSVEPKEGVNGGLSGDDLITNVTPIDKIRSQLDDAIASECPFCGDLMISEISKPFVLPEESYMVSSWEIMSKNVGSEKGIAFVV</sequence>
<reference evidence="2" key="1">
    <citation type="journal article" date="2022" name="Mol. Ecol. Resour.">
        <title>The genomes of chicory, endive, great burdock and yacon provide insights into Asteraceae palaeo-polyploidization history and plant inulin production.</title>
        <authorList>
            <person name="Fan W."/>
            <person name="Wang S."/>
            <person name="Wang H."/>
            <person name="Wang A."/>
            <person name="Jiang F."/>
            <person name="Liu H."/>
            <person name="Zhao H."/>
            <person name="Xu D."/>
            <person name="Zhang Y."/>
        </authorList>
    </citation>
    <scope>NUCLEOTIDE SEQUENCE [LARGE SCALE GENOMIC DNA]</scope>
    <source>
        <strain evidence="2">cv. Yunnan</strain>
    </source>
</reference>
<keyword evidence="2" id="KW-1185">Reference proteome</keyword>
<dbReference type="Proteomes" id="UP001056120">
    <property type="component" value="Linkage Group LG24"/>
</dbReference>
<dbReference type="EMBL" id="CM042041">
    <property type="protein sequence ID" value="KAI3714066.1"/>
    <property type="molecule type" value="Genomic_DNA"/>
</dbReference>
<accession>A0ACB9AVU4</accession>
<name>A0ACB9AVU4_9ASTR</name>
<organism evidence="1 2">
    <name type="scientific">Smallanthus sonchifolius</name>
    <dbReference type="NCBI Taxonomy" id="185202"/>
    <lineage>
        <taxon>Eukaryota</taxon>
        <taxon>Viridiplantae</taxon>
        <taxon>Streptophyta</taxon>
        <taxon>Embryophyta</taxon>
        <taxon>Tracheophyta</taxon>
        <taxon>Spermatophyta</taxon>
        <taxon>Magnoliopsida</taxon>
        <taxon>eudicotyledons</taxon>
        <taxon>Gunneridae</taxon>
        <taxon>Pentapetalae</taxon>
        <taxon>asterids</taxon>
        <taxon>campanulids</taxon>
        <taxon>Asterales</taxon>
        <taxon>Asteraceae</taxon>
        <taxon>Asteroideae</taxon>
        <taxon>Heliantheae alliance</taxon>
        <taxon>Millerieae</taxon>
        <taxon>Smallanthus</taxon>
    </lineage>
</organism>